<gene>
    <name evidence="3" type="ORF">RDWZM_007284</name>
</gene>
<evidence type="ECO:0000313" key="4">
    <source>
        <dbReference type="Proteomes" id="UP001142055"/>
    </source>
</evidence>
<protein>
    <submittedName>
        <fullName evidence="3">Uncharacterized protein</fullName>
    </submittedName>
</protein>
<proteinExistence type="predicted"/>
<keyword evidence="2" id="KW-0732">Signal</keyword>
<keyword evidence="4" id="KW-1185">Reference proteome</keyword>
<dbReference type="OMA" id="HRIRVNI"/>
<feature type="chain" id="PRO_5040370965" evidence="2">
    <location>
        <begin position="18"/>
        <end position="254"/>
    </location>
</feature>
<evidence type="ECO:0000313" key="3">
    <source>
        <dbReference type="EMBL" id="KAJ6216127.1"/>
    </source>
</evidence>
<feature type="signal peptide" evidence="2">
    <location>
        <begin position="1"/>
        <end position="17"/>
    </location>
</feature>
<evidence type="ECO:0000256" key="2">
    <source>
        <dbReference type="SAM" id="SignalP"/>
    </source>
</evidence>
<comment type="caution">
    <text evidence="3">The sequence shown here is derived from an EMBL/GenBank/DDBJ whole genome shotgun (WGS) entry which is preliminary data.</text>
</comment>
<organism evidence="3 4">
    <name type="scientific">Blomia tropicalis</name>
    <name type="common">Mite</name>
    <dbReference type="NCBI Taxonomy" id="40697"/>
    <lineage>
        <taxon>Eukaryota</taxon>
        <taxon>Metazoa</taxon>
        <taxon>Ecdysozoa</taxon>
        <taxon>Arthropoda</taxon>
        <taxon>Chelicerata</taxon>
        <taxon>Arachnida</taxon>
        <taxon>Acari</taxon>
        <taxon>Acariformes</taxon>
        <taxon>Sarcoptiformes</taxon>
        <taxon>Astigmata</taxon>
        <taxon>Glycyphagoidea</taxon>
        <taxon>Echimyopodidae</taxon>
        <taxon>Blomia</taxon>
    </lineage>
</organism>
<evidence type="ECO:0000256" key="1">
    <source>
        <dbReference type="SAM" id="MobiDB-lite"/>
    </source>
</evidence>
<dbReference type="AlphaFoldDB" id="A0A9Q0LZJ8"/>
<accession>A0A9Q0LZJ8</accession>
<feature type="region of interest" description="Disordered" evidence="1">
    <location>
        <begin position="191"/>
        <end position="254"/>
    </location>
</feature>
<name>A0A9Q0LZJ8_BLOTA</name>
<dbReference type="EMBL" id="JAPWDV010000003">
    <property type="protein sequence ID" value="KAJ6216127.1"/>
    <property type="molecule type" value="Genomic_DNA"/>
</dbReference>
<dbReference type="OrthoDB" id="6508975at2759"/>
<sequence>MKLQLVLCYLCIGYAFSAPASEPSKIDTPNVDVEKSKDPIIQPLEAKHAIAPISAAIFPEQEQDASSAEIRVPVDNANRLLYDLDATVNNMFDNSNMPTAKVEKSEDESIVDGVQVYSAANRELDFFPRQNDGSHQGQASVVTQLENLEKRLLNTINELQTRRRYFSSTMLRQMYNSVHRIRVNISRMQNQFSAPHSSQSSQTSPSRPSAASSNLQQRVSDIQKAVNDIINRVTSSFQPAPKPSQPPHQVVNQL</sequence>
<dbReference type="Proteomes" id="UP001142055">
    <property type="component" value="Chromosome 3"/>
</dbReference>
<feature type="compositionally biased region" description="Low complexity" evidence="1">
    <location>
        <begin position="191"/>
        <end position="213"/>
    </location>
</feature>
<reference evidence="3" key="1">
    <citation type="submission" date="2022-12" db="EMBL/GenBank/DDBJ databases">
        <title>Genome assemblies of Blomia tropicalis.</title>
        <authorList>
            <person name="Cui Y."/>
        </authorList>
    </citation>
    <scope>NUCLEOTIDE SEQUENCE</scope>
    <source>
        <tissue evidence="3">Adult mites</tissue>
    </source>
</reference>